<evidence type="ECO:0000256" key="1">
    <source>
        <dbReference type="ARBA" id="ARBA00023152"/>
    </source>
</evidence>
<dbReference type="InterPro" id="IPR029033">
    <property type="entry name" value="His_PPase_superfam"/>
</dbReference>
<feature type="site" description="Transition state stabilizer" evidence="4">
    <location>
        <position position="187"/>
    </location>
</feature>
<dbReference type="InterPro" id="IPR013078">
    <property type="entry name" value="His_Pase_superF_clade-1"/>
</dbReference>
<evidence type="ECO:0000256" key="4">
    <source>
        <dbReference type="PIRSR" id="PIRSR613078-3"/>
    </source>
</evidence>
<evidence type="ECO:0000256" key="2">
    <source>
        <dbReference type="ARBA" id="ARBA00023235"/>
    </source>
</evidence>
<dbReference type="PANTHER" id="PTHR48100">
    <property type="entry name" value="BROAD-SPECIFICITY PHOSPHATASE YOR283W-RELATED"/>
    <property type="match status" value="1"/>
</dbReference>
<dbReference type="SMART" id="SM00855">
    <property type="entry name" value="PGAM"/>
    <property type="match status" value="1"/>
</dbReference>
<dbReference type="Pfam" id="PF00300">
    <property type="entry name" value="His_Phos_1"/>
    <property type="match status" value="2"/>
</dbReference>
<dbReference type="InterPro" id="IPR050275">
    <property type="entry name" value="PGM_Phosphatase"/>
</dbReference>
<keyword evidence="2" id="KW-0413">Isomerase</keyword>
<dbReference type="PANTHER" id="PTHR48100:SF1">
    <property type="entry name" value="HISTIDINE PHOSPHATASE FAMILY PROTEIN-RELATED"/>
    <property type="match status" value="1"/>
</dbReference>
<dbReference type="PROSITE" id="PS00175">
    <property type="entry name" value="PG_MUTASE"/>
    <property type="match status" value="1"/>
</dbReference>
<dbReference type="AlphaFoldDB" id="A0A1G2I3G8"/>
<dbReference type="InterPro" id="IPR001345">
    <property type="entry name" value="PG/BPGM_mutase_AS"/>
</dbReference>
<name>A0A1G2I3G8_9BACT</name>
<proteinExistence type="predicted"/>
<dbReference type="STRING" id="1802207.A3D44_02885"/>
<dbReference type="GO" id="GO:0016791">
    <property type="term" value="F:phosphatase activity"/>
    <property type="evidence" value="ECO:0007669"/>
    <property type="project" value="TreeGrafter"/>
</dbReference>
<sequence length="228" mass="26193">MTLHNKYYLLRHGEALSNLDNTVSSWPETFENPLTENGRKMIQDAAHILEDKNIELIFASDLLRTQQTAAIVAEHLKVEVKFDKSSTTFTKKSFFLKGGFFGKNNVDYKKVSSVKVVLDKRLREIDFGIFNGKKDPDVDAYFNYELERISKKIPGGESYDDVASRMMNFLQDVDVARHNKNILIVSHECPLWILWARVQGIALSEVLKKEVAGKRFLRGEVRELNPKL</sequence>
<accession>A0A1G2I3G8</accession>
<protein>
    <recommendedName>
        <fullName evidence="7">Phosphoglycerate mutase (2,3-diphosphoglycerate-dependent)</fullName>
    </recommendedName>
</protein>
<dbReference type="GO" id="GO:0005737">
    <property type="term" value="C:cytoplasm"/>
    <property type="evidence" value="ECO:0007669"/>
    <property type="project" value="TreeGrafter"/>
</dbReference>
<evidence type="ECO:0000313" key="5">
    <source>
        <dbReference type="EMBL" id="OGZ69374.1"/>
    </source>
</evidence>
<feature type="binding site" evidence="3">
    <location>
        <position position="64"/>
    </location>
    <ligand>
        <name>substrate</name>
    </ligand>
</feature>
<dbReference type="EMBL" id="MHOT01000012">
    <property type="protein sequence ID" value="OGZ69374.1"/>
    <property type="molecule type" value="Genomic_DNA"/>
</dbReference>
<dbReference type="Gene3D" id="3.40.50.1240">
    <property type="entry name" value="Phosphoglycerate mutase-like"/>
    <property type="match status" value="1"/>
</dbReference>
<evidence type="ECO:0000313" key="6">
    <source>
        <dbReference type="Proteomes" id="UP000178820"/>
    </source>
</evidence>
<dbReference type="SUPFAM" id="SSF53254">
    <property type="entry name" value="Phosphoglycerate mutase-like"/>
    <property type="match status" value="1"/>
</dbReference>
<dbReference type="CDD" id="cd07067">
    <property type="entry name" value="HP_PGM_like"/>
    <property type="match status" value="1"/>
</dbReference>
<gene>
    <name evidence="5" type="ORF">A3D44_02885</name>
</gene>
<feature type="binding site" evidence="3">
    <location>
        <begin position="11"/>
        <end position="18"/>
    </location>
    <ligand>
        <name>substrate</name>
    </ligand>
</feature>
<dbReference type="PIRSF" id="PIRSF000709">
    <property type="entry name" value="6PFK_2-Ptase"/>
    <property type="match status" value="1"/>
</dbReference>
<dbReference type="Proteomes" id="UP000178820">
    <property type="component" value="Unassembled WGS sequence"/>
</dbReference>
<evidence type="ECO:0008006" key="7">
    <source>
        <dbReference type="Google" id="ProtNLM"/>
    </source>
</evidence>
<keyword evidence="1" id="KW-0324">Glycolysis</keyword>
<organism evidence="5 6">
    <name type="scientific">Candidatus Staskawiczbacteria bacterium RIFCSPHIGHO2_02_FULL_42_22</name>
    <dbReference type="NCBI Taxonomy" id="1802207"/>
    <lineage>
        <taxon>Bacteria</taxon>
        <taxon>Candidatus Staskawicziibacteriota</taxon>
    </lineage>
</organism>
<reference evidence="5 6" key="1">
    <citation type="journal article" date="2016" name="Nat. Commun.">
        <title>Thousands of microbial genomes shed light on interconnected biogeochemical processes in an aquifer system.</title>
        <authorList>
            <person name="Anantharaman K."/>
            <person name="Brown C.T."/>
            <person name="Hug L.A."/>
            <person name="Sharon I."/>
            <person name="Castelle C.J."/>
            <person name="Probst A.J."/>
            <person name="Thomas B.C."/>
            <person name="Singh A."/>
            <person name="Wilkins M.J."/>
            <person name="Karaoz U."/>
            <person name="Brodie E.L."/>
            <person name="Williams K.H."/>
            <person name="Hubbard S.S."/>
            <person name="Banfield J.F."/>
        </authorList>
    </citation>
    <scope>NUCLEOTIDE SEQUENCE [LARGE SCALE GENOMIC DNA]</scope>
</reference>
<comment type="caution">
    <text evidence="5">The sequence shown here is derived from an EMBL/GenBank/DDBJ whole genome shotgun (WGS) entry which is preliminary data.</text>
</comment>
<evidence type="ECO:0000256" key="3">
    <source>
        <dbReference type="PIRSR" id="PIRSR613078-2"/>
    </source>
</evidence>